<protein>
    <submittedName>
        <fullName evidence="2">Uncharacterized protein</fullName>
    </submittedName>
</protein>
<organism evidence="2 3">
    <name type="scientific">Methylobacterium persicinum</name>
    <dbReference type="NCBI Taxonomy" id="374426"/>
    <lineage>
        <taxon>Bacteria</taxon>
        <taxon>Pseudomonadati</taxon>
        <taxon>Pseudomonadota</taxon>
        <taxon>Alphaproteobacteria</taxon>
        <taxon>Hyphomicrobiales</taxon>
        <taxon>Methylobacteriaceae</taxon>
        <taxon>Methylobacterium</taxon>
    </lineage>
</organism>
<sequence>MAGTKHILVALPAPPLVLPRRPTSRSGQDNPLPRLGRLAWLLAAFSLPVLGLATVDLVHRGDVPGSMQAAALPPPSSGVAVQTDAIPVNPAGMASRDGTRRDPKA</sequence>
<dbReference type="EMBL" id="JAUSVV010000001">
    <property type="protein sequence ID" value="MDQ0441006.1"/>
    <property type="molecule type" value="Genomic_DNA"/>
</dbReference>
<name>A0ABU0HFA4_9HYPH</name>
<evidence type="ECO:0000313" key="2">
    <source>
        <dbReference type="EMBL" id="MDQ0441006.1"/>
    </source>
</evidence>
<comment type="caution">
    <text evidence="2">The sequence shown here is derived from an EMBL/GenBank/DDBJ whole genome shotgun (WGS) entry which is preliminary data.</text>
</comment>
<keyword evidence="3" id="KW-1185">Reference proteome</keyword>
<proteinExistence type="predicted"/>
<reference evidence="2 3" key="1">
    <citation type="submission" date="2023-07" db="EMBL/GenBank/DDBJ databases">
        <title>Genomic Encyclopedia of Type Strains, Phase IV (KMG-IV): sequencing the most valuable type-strain genomes for metagenomic binning, comparative biology and taxonomic classification.</title>
        <authorList>
            <person name="Goeker M."/>
        </authorList>
    </citation>
    <scope>NUCLEOTIDE SEQUENCE [LARGE SCALE GENOMIC DNA]</scope>
    <source>
        <strain evidence="2 3">DSM 19562</strain>
    </source>
</reference>
<accession>A0ABU0HFA4</accession>
<evidence type="ECO:0000313" key="3">
    <source>
        <dbReference type="Proteomes" id="UP001236369"/>
    </source>
</evidence>
<gene>
    <name evidence="2" type="ORF">QO016_000483</name>
</gene>
<evidence type="ECO:0000256" key="1">
    <source>
        <dbReference type="SAM" id="MobiDB-lite"/>
    </source>
</evidence>
<feature type="region of interest" description="Disordered" evidence="1">
    <location>
        <begin position="69"/>
        <end position="105"/>
    </location>
</feature>
<dbReference type="Proteomes" id="UP001236369">
    <property type="component" value="Unassembled WGS sequence"/>
</dbReference>